<dbReference type="OrthoDB" id="9804152at2"/>
<dbReference type="Gene3D" id="1.20.1440.20">
    <property type="entry name" value="LemA-like domain"/>
    <property type="match status" value="1"/>
</dbReference>
<dbReference type="EMBL" id="VOPL01000001">
    <property type="protein sequence ID" value="TXB70534.1"/>
    <property type="molecule type" value="Genomic_DNA"/>
</dbReference>
<accession>A0A5C6S864</accession>
<dbReference type="RefSeq" id="WP_147095985.1">
    <property type="nucleotide sequence ID" value="NZ_JBHUFH010000002.1"/>
</dbReference>
<comment type="caution">
    <text evidence="6">The sequence shown here is derived from an EMBL/GenBank/DDBJ whole genome shotgun (WGS) entry which is preliminary data.</text>
</comment>
<dbReference type="Proteomes" id="UP000321562">
    <property type="component" value="Unassembled WGS sequence"/>
</dbReference>
<evidence type="ECO:0000256" key="5">
    <source>
        <dbReference type="ARBA" id="ARBA00023136"/>
    </source>
</evidence>
<dbReference type="SUPFAM" id="SSF140478">
    <property type="entry name" value="LemA-like"/>
    <property type="match status" value="1"/>
</dbReference>
<keyword evidence="5" id="KW-0472">Membrane</keyword>
<protein>
    <submittedName>
        <fullName evidence="6">LemA family protein</fullName>
    </submittedName>
</protein>
<dbReference type="GO" id="GO:0016020">
    <property type="term" value="C:membrane"/>
    <property type="evidence" value="ECO:0007669"/>
    <property type="project" value="UniProtKB-SubCell"/>
</dbReference>
<evidence type="ECO:0000256" key="1">
    <source>
        <dbReference type="ARBA" id="ARBA00004167"/>
    </source>
</evidence>
<dbReference type="PANTHER" id="PTHR34478:SF2">
    <property type="entry name" value="MEMBRANE PROTEIN"/>
    <property type="match status" value="1"/>
</dbReference>
<evidence type="ECO:0000313" key="7">
    <source>
        <dbReference type="Proteomes" id="UP000321562"/>
    </source>
</evidence>
<keyword evidence="3" id="KW-0812">Transmembrane</keyword>
<evidence type="ECO:0000313" key="6">
    <source>
        <dbReference type="EMBL" id="TXB70534.1"/>
    </source>
</evidence>
<comment type="similarity">
    <text evidence="2">Belongs to the LemA family.</text>
</comment>
<reference evidence="6 7" key="1">
    <citation type="submission" date="2019-08" db="EMBL/GenBank/DDBJ databases">
        <authorList>
            <person name="Ye J."/>
        </authorList>
    </citation>
    <scope>NUCLEOTIDE SEQUENCE [LARGE SCALE GENOMIC DNA]</scope>
    <source>
        <strain evidence="6 7">TK008</strain>
    </source>
</reference>
<dbReference type="InterPro" id="IPR007156">
    <property type="entry name" value="MamQ_LemA"/>
</dbReference>
<evidence type="ECO:0000256" key="4">
    <source>
        <dbReference type="ARBA" id="ARBA00022989"/>
    </source>
</evidence>
<comment type="subcellular location">
    <subcellularLocation>
        <location evidence="1">Membrane</location>
        <topology evidence="1">Single-pass membrane protein</topology>
    </subcellularLocation>
</comment>
<gene>
    <name evidence="6" type="ORF">FQV27_01280</name>
</gene>
<organism evidence="6 7">
    <name type="scientific">Paracoccus aurantiacus</name>
    <dbReference type="NCBI Taxonomy" id="2599412"/>
    <lineage>
        <taxon>Bacteria</taxon>
        <taxon>Pseudomonadati</taxon>
        <taxon>Pseudomonadota</taxon>
        <taxon>Alphaproteobacteria</taxon>
        <taxon>Rhodobacterales</taxon>
        <taxon>Paracoccaceae</taxon>
        <taxon>Paracoccus</taxon>
    </lineage>
</organism>
<dbReference type="Pfam" id="PF04011">
    <property type="entry name" value="LemA"/>
    <property type="match status" value="1"/>
</dbReference>
<proteinExistence type="inferred from homology"/>
<evidence type="ECO:0000256" key="2">
    <source>
        <dbReference type="ARBA" id="ARBA00008854"/>
    </source>
</evidence>
<keyword evidence="4" id="KW-1133">Transmembrane helix</keyword>
<evidence type="ECO:0000256" key="3">
    <source>
        <dbReference type="ARBA" id="ARBA00022692"/>
    </source>
</evidence>
<dbReference type="PANTHER" id="PTHR34478">
    <property type="entry name" value="PROTEIN LEMA"/>
    <property type="match status" value="1"/>
</dbReference>
<keyword evidence="7" id="KW-1185">Reference proteome</keyword>
<sequence>MVWLLLILAIALILVIWAVLLYNGLVAARQRSKEAWSGIDVQLKRRSDLVPNLIETVKGYVAHEAGLLDALTRSRAQAATAPGVADRARAEGQLGAAISRLFAVAEAYPDLKASKNFQDLHASLDEIEEDIQHARRYYNAAARDLNIKMESFPSTLIAQRFDFENASYFELEDPSDRAVPQVRF</sequence>
<dbReference type="InterPro" id="IPR023353">
    <property type="entry name" value="LemA-like_dom_sf"/>
</dbReference>
<dbReference type="AlphaFoldDB" id="A0A5C6S864"/>
<name>A0A5C6S864_9RHOB</name>